<dbReference type="Proteomes" id="UP000265520">
    <property type="component" value="Unassembled WGS sequence"/>
</dbReference>
<evidence type="ECO:0000313" key="2">
    <source>
        <dbReference type="Proteomes" id="UP000265520"/>
    </source>
</evidence>
<dbReference type="AlphaFoldDB" id="A0A392PPW9"/>
<sequence>PLWVVVQRGFLDLRTTFFTPVGVATPSVMPRRFALLFGGRYTDGWGLELSVITTKVVCDGEPTRVRSAACSFGGPFVTFGDCTAVVHVDCKTSMLLCCKNHCLSRWVDICSEEHLNTIGFCSRQTVLLEKASSLVACCRE</sequence>
<protein>
    <submittedName>
        <fullName evidence="1">Uncharacterized protein</fullName>
    </submittedName>
</protein>
<comment type="caution">
    <text evidence="1">The sequence shown here is derived from an EMBL/GenBank/DDBJ whole genome shotgun (WGS) entry which is preliminary data.</text>
</comment>
<reference evidence="1 2" key="1">
    <citation type="journal article" date="2018" name="Front. Plant Sci.">
        <title>Red Clover (Trifolium pratense) and Zigzag Clover (T. medium) - A Picture of Genomic Similarities and Differences.</title>
        <authorList>
            <person name="Dluhosova J."/>
            <person name="Istvanek J."/>
            <person name="Nedelnik J."/>
            <person name="Repkova J."/>
        </authorList>
    </citation>
    <scope>NUCLEOTIDE SEQUENCE [LARGE SCALE GENOMIC DNA]</scope>
    <source>
        <strain evidence="2">cv. 10/8</strain>
        <tissue evidence="1">Leaf</tissue>
    </source>
</reference>
<keyword evidence="2" id="KW-1185">Reference proteome</keyword>
<feature type="non-terminal residue" evidence="1">
    <location>
        <position position="1"/>
    </location>
</feature>
<proteinExistence type="predicted"/>
<organism evidence="1 2">
    <name type="scientific">Trifolium medium</name>
    <dbReference type="NCBI Taxonomy" id="97028"/>
    <lineage>
        <taxon>Eukaryota</taxon>
        <taxon>Viridiplantae</taxon>
        <taxon>Streptophyta</taxon>
        <taxon>Embryophyta</taxon>
        <taxon>Tracheophyta</taxon>
        <taxon>Spermatophyta</taxon>
        <taxon>Magnoliopsida</taxon>
        <taxon>eudicotyledons</taxon>
        <taxon>Gunneridae</taxon>
        <taxon>Pentapetalae</taxon>
        <taxon>rosids</taxon>
        <taxon>fabids</taxon>
        <taxon>Fabales</taxon>
        <taxon>Fabaceae</taxon>
        <taxon>Papilionoideae</taxon>
        <taxon>50 kb inversion clade</taxon>
        <taxon>NPAAA clade</taxon>
        <taxon>Hologalegina</taxon>
        <taxon>IRL clade</taxon>
        <taxon>Trifolieae</taxon>
        <taxon>Trifolium</taxon>
    </lineage>
</organism>
<evidence type="ECO:0000313" key="1">
    <source>
        <dbReference type="EMBL" id="MCI12955.1"/>
    </source>
</evidence>
<dbReference type="EMBL" id="LXQA010086283">
    <property type="protein sequence ID" value="MCI12955.1"/>
    <property type="molecule type" value="Genomic_DNA"/>
</dbReference>
<accession>A0A392PPW9</accession>
<name>A0A392PPW9_9FABA</name>